<dbReference type="AlphaFoldDB" id="A0AAW2YL19"/>
<sequence>MSQTTEPEAFVQEIIQEAKEEAKEPKPPVIDYEAWKNVDIEKVIRYKEEGNQFFKIGKYEDAEKKYRSALLVCAPNAPNIEVTNGVTFEDITDQDEEEEKKKKEKERQEKIRKRNESLSAKDATIIYEGDEDVDTIPPQFKELQTVLYSNLAAVYLQFRSFQRCITEATNAIRRDPKHLKALLRRASAYEELTKYEEAVQDLKTLKEVNPSSERITKDLERVEKLRQEQQKVEMDKMLGQLKDLGNTILGKFGMSLDQFNFQKDEKTGSYTLNTGGKK</sequence>
<comment type="caution">
    <text evidence="3">The sequence shown here is derived from an EMBL/GenBank/DDBJ whole genome shotgun (WGS) entry which is preliminary data.</text>
</comment>
<organism evidence="3 4">
    <name type="scientific">Acrasis kona</name>
    <dbReference type="NCBI Taxonomy" id="1008807"/>
    <lineage>
        <taxon>Eukaryota</taxon>
        <taxon>Discoba</taxon>
        <taxon>Heterolobosea</taxon>
        <taxon>Tetramitia</taxon>
        <taxon>Eutetramitia</taxon>
        <taxon>Acrasidae</taxon>
        <taxon>Acrasis</taxon>
    </lineage>
</organism>
<dbReference type="Gene3D" id="1.25.40.10">
    <property type="entry name" value="Tetratricopeptide repeat domain"/>
    <property type="match status" value="1"/>
</dbReference>
<dbReference type="SUPFAM" id="SSF48452">
    <property type="entry name" value="TPR-like"/>
    <property type="match status" value="1"/>
</dbReference>
<dbReference type="Proteomes" id="UP001431209">
    <property type="component" value="Unassembled WGS sequence"/>
</dbReference>
<dbReference type="SMART" id="SM00028">
    <property type="entry name" value="TPR"/>
    <property type="match status" value="3"/>
</dbReference>
<feature type="compositionally biased region" description="Basic and acidic residues" evidence="2">
    <location>
        <begin position="99"/>
        <end position="109"/>
    </location>
</feature>
<evidence type="ECO:0000256" key="1">
    <source>
        <dbReference type="PROSITE-ProRule" id="PRU00339"/>
    </source>
</evidence>
<name>A0AAW2YL19_9EUKA</name>
<dbReference type="PROSITE" id="PS50005">
    <property type="entry name" value="TPR"/>
    <property type="match status" value="1"/>
</dbReference>
<dbReference type="InterPro" id="IPR052769">
    <property type="entry name" value="TPR_domain_protein"/>
</dbReference>
<protein>
    <submittedName>
        <fullName evidence="3">Tetratricopeptide repeat protein</fullName>
    </submittedName>
</protein>
<evidence type="ECO:0000256" key="2">
    <source>
        <dbReference type="SAM" id="MobiDB-lite"/>
    </source>
</evidence>
<gene>
    <name evidence="3" type="ORF">AKO1_010828</name>
</gene>
<dbReference type="InterPro" id="IPR011990">
    <property type="entry name" value="TPR-like_helical_dom_sf"/>
</dbReference>
<feature type="region of interest" description="Disordered" evidence="2">
    <location>
        <begin position="93"/>
        <end position="114"/>
    </location>
</feature>
<keyword evidence="1" id="KW-0802">TPR repeat</keyword>
<reference evidence="3 4" key="1">
    <citation type="submission" date="2024-03" db="EMBL/GenBank/DDBJ databases">
        <title>The Acrasis kona genome and developmental transcriptomes reveal deep origins of eukaryotic multicellular pathways.</title>
        <authorList>
            <person name="Sheikh S."/>
            <person name="Fu C.-J."/>
            <person name="Brown M.W."/>
            <person name="Baldauf S.L."/>
        </authorList>
    </citation>
    <scope>NUCLEOTIDE SEQUENCE [LARGE SCALE GENOMIC DNA]</scope>
    <source>
        <strain evidence="3 4">ATCC MYA-3509</strain>
    </source>
</reference>
<accession>A0AAW2YL19</accession>
<dbReference type="PANTHER" id="PTHR46014:SF1">
    <property type="entry name" value="TETRATRICOPEPTIDE REPEAT PROTEIN 1"/>
    <property type="match status" value="1"/>
</dbReference>
<proteinExistence type="predicted"/>
<dbReference type="Pfam" id="PF13181">
    <property type="entry name" value="TPR_8"/>
    <property type="match status" value="1"/>
</dbReference>
<dbReference type="InterPro" id="IPR019734">
    <property type="entry name" value="TPR_rpt"/>
</dbReference>
<evidence type="ECO:0000313" key="3">
    <source>
        <dbReference type="EMBL" id="KAL0477555.1"/>
    </source>
</evidence>
<dbReference type="EMBL" id="JAOPGA020000191">
    <property type="protein sequence ID" value="KAL0477555.1"/>
    <property type="molecule type" value="Genomic_DNA"/>
</dbReference>
<dbReference type="PANTHER" id="PTHR46014">
    <property type="entry name" value="TETRATRICOPEPTIDE REPEAT PROTEIN 1"/>
    <property type="match status" value="1"/>
</dbReference>
<keyword evidence="4" id="KW-1185">Reference proteome</keyword>
<feature type="repeat" description="TPR" evidence="1">
    <location>
        <begin position="179"/>
        <end position="212"/>
    </location>
</feature>
<evidence type="ECO:0000313" key="4">
    <source>
        <dbReference type="Proteomes" id="UP001431209"/>
    </source>
</evidence>